<comment type="caution">
    <text evidence="5">The sequence shown here is derived from an EMBL/GenBank/DDBJ whole genome shotgun (WGS) entry which is preliminary data.</text>
</comment>
<dbReference type="InterPro" id="IPR036390">
    <property type="entry name" value="WH_DNA-bd_sf"/>
</dbReference>
<accession>A0A0C1BVM4</accession>
<dbReference type="InterPro" id="IPR001077">
    <property type="entry name" value="COMT_C"/>
</dbReference>
<dbReference type="InterPro" id="IPR029063">
    <property type="entry name" value="SAM-dependent_MTases_sf"/>
</dbReference>
<keyword evidence="1 5" id="KW-0489">Methyltransferase</keyword>
<evidence type="ECO:0000256" key="3">
    <source>
        <dbReference type="ARBA" id="ARBA00022691"/>
    </source>
</evidence>
<dbReference type="GO" id="GO:0008171">
    <property type="term" value="F:O-methyltransferase activity"/>
    <property type="evidence" value="ECO:0007669"/>
    <property type="project" value="InterPro"/>
</dbReference>
<dbReference type="PANTHER" id="PTHR43712">
    <property type="entry name" value="PUTATIVE (AFU_ORTHOLOGUE AFUA_4G14580)-RELATED"/>
    <property type="match status" value="1"/>
</dbReference>
<dbReference type="Pfam" id="PF00891">
    <property type="entry name" value="Methyltransf_2"/>
    <property type="match status" value="1"/>
</dbReference>
<dbReference type="GO" id="GO:0044550">
    <property type="term" value="P:secondary metabolite biosynthetic process"/>
    <property type="evidence" value="ECO:0007669"/>
    <property type="project" value="UniProtKB-ARBA"/>
</dbReference>
<gene>
    <name evidence="5" type="ORF">HK57_00650</name>
</gene>
<protein>
    <submittedName>
        <fullName evidence="5">O-methyltransferase</fullName>
    </submittedName>
</protein>
<dbReference type="PROSITE" id="PS51683">
    <property type="entry name" value="SAM_OMT_II"/>
    <property type="match status" value="1"/>
</dbReference>
<reference evidence="5 6" key="1">
    <citation type="submission" date="2014-11" db="EMBL/GenBank/DDBJ databases">
        <title>Genomics derived discovery of secondary metabolites biosynthetic gene clusters in Aspergillus ustus.</title>
        <authorList>
            <person name="Pi B."/>
            <person name="Dai F."/>
            <person name="Song X."/>
            <person name="Zhu C."/>
            <person name="Li H."/>
            <person name="Yu D."/>
        </authorList>
    </citation>
    <scope>NUCLEOTIDE SEQUENCE [LARGE SCALE GENOMIC DNA]</scope>
    <source>
        <strain evidence="5 6">3.3904</strain>
    </source>
</reference>
<feature type="domain" description="O-methyltransferase C-terminal" evidence="4">
    <location>
        <begin position="216"/>
        <end position="389"/>
    </location>
</feature>
<dbReference type="InterPro" id="IPR036388">
    <property type="entry name" value="WH-like_DNA-bd_sf"/>
</dbReference>
<evidence type="ECO:0000256" key="1">
    <source>
        <dbReference type="ARBA" id="ARBA00022603"/>
    </source>
</evidence>
<dbReference type="Gene3D" id="1.10.10.10">
    <property type="entry name" value="Winged helix-like DNA-binding domain superfamily/Winged helix DNA-binding domain"/>
    <property type="match status" value="1"/>
</dbReference>
<sequence>MPTLTEIAQNILDSARALDEYTASQGLPPTSFTQHTLPTLSGDIETVRKNIVDSTTELKALVQGPMGQLYDVLFEFTDLMSIRFIYRHNVPHHVPLDGDISIADLAEKTKLDPIRLRRYLHHTMMYRVFTEPRPGFVAHSSVSRLLKTNPAALDTVGFLVEELAPAGTKVIEAESRWPDSAEPNETGYNIEFDTADSFYREIAKESERARRFGAAMRFMTSGTFYDIAHLIRGYDWSSLDVPGSVIVDVGGGQGGVSQALAGATTHTRFVVQDLEGTVLEGQRVCPQHLLERISFQAHDFFTAQPVKHADVYFFRYILHNWADKYSVVILRNLIPALKAGSRVIIYEFLLPDESQTEWTKKQWRNLDMIQMLGWNSLERTESDWKSLFAAVDPRLEFVGTITPEGSIVSLIEAVWRP</sequence>
<dbReference type="Proteomes" id="UP000053475">
    <property type="component" value="Unassembled WGS sequence"/>
</dbReference>
<dbReference type="AlphaFoldDB" id="A0A0C1BVM4"/>
<evidence type="ECO:0000259" key="4">
    <source>
        <dbReference type="Pfam" id="PF00891"/>
    </source>
</evidence>
<dbReference type="EMBL" id="JOMC01000079">
    <property type="protein sequence ID" value="KIA75591.1"/>
    <property type="molecule type" value="Genomic_DNA"/>
</dbReference>
<dbReference type="SUPFAM" id="SSF46785">
    <property type="entry name" value="Winged helix' DNA-binding domain"/>
    <property type="match status" value="1"/>
</dbReference>
<evidence type="ECO:0000256" key="2">
    <source>
        <dbReference type="ARBA" id="ARBA00022679"/>
    </source>
</evidence>
<dbReference type="Gene3D" id="3.40.50.150">
    <property type="entry name" value="Vaccinia Virus protein VP39"/>
    <property type="match status" value="1"/>
</dbReference>
<dbReference type="GO" id="GO:0032259">
    <property type="term" value="P:methylation"/>
    <property type="evidence" value="ECO:0007669"/>
    <property type="project" value="UniProtKB-KW"/>
</dbReference>
<keyword evidence="3" id="KW-0949">S-adenosyl-L-methionine</keyword>
<evidence type="ECO:0000313" key="5">
    <source>
        <dbReference type="EMBL" id="KIA75591.1"/>
    </source>
</evidence>
<dbReference type="SUPFAM" id="SSF53335">
    <property type="entry name" value="S-adenosyl-L-methionine-dependent methyltransferases"/>
    <property type="match status" value="1"/>
</dbReference>
<evidence type="ECO:0000313" key="6">
    <source>
        <dbReference type="Proteomes" id="UP000053475"/>
    </source>
</evidence>
<dbReference type="InterPro" id="IPR016461">
    <property type="entry name" value="COMT-like"/>
</dbReference>
<keyword evidence="6" id="KW-1185">Reference proteome</keyword>
<keyword evidence="2 5" id="KW-0808">Transferase</keyword>
<name>A0A0C1BVM4_ASPUT</name>
<dbReference type="PANTHER" id="PTHR43712:SF16">
    <property type="entry name" value="O-METHYLTRANSFERASE ELCB"/>
    <property type="match status" value="1"/>
</dbReference>
<organism evidence="5 6">
    <name type="scientific">Aspergillus ustus</name>
    <dbReference type="NCBI Taxonomy" id="40382"/>
    <lineage>
        <taxon>Eukaryota</taxon>
        <taxon>Fungi</taxon>
        <taxon>Dikarya</taxon>
        <taxon>Ascomycota</taxon>
        <taxon>Pezizomycotina</taxon>
        <taxon>Eurotiomycetes</taxon>
        <taxon>Eurotiomycetidae</taxon>
        <taxon>Eurotiales</taxon>
        <taxon>Aspergillaceae</taxon>
        <taxon>Aspergillus</taxon>
        <taxon>Aspergillus subgen. Nidulantes</taxon>
    </lineage>
</organism>
<proteinExistence type="predicted"/>